<name>A0AB39CFK8_9CAUD</name>
<evidence type="ECO:0000313" key="2">
    <source>
        <dbReference type="EMBL" id="XDJ26111.1"/>
    </source>
</evidence>
<dbReference type="EMBL" id="PQ037195">
    <property type="protein sequence ID" value="XDJ26111.1"/>
    <property type="molecule type" value="Genomic_DNA"/>
</dbReference>
<dbReference type="Gene3D" id="3.40.50.300">
    <property type="entry name" value="P-loop containing nucleotide triphosphate hydrolases"/>
    <property type="match status" value="1"/>
</dbReference>
<accession>A0AB39CFK8</accession>
<feature type="compositionally biased region" description="Low complexity" evidence="1">
    <location>
        <begin position="316"/>
        <end position="334"/>
    </location>
</feature>
<organism evidence="2">
    <name type="scientific">Cutibacterium phage vB_CacS-HV1</name>
    <dbReference type="NCBI Taxonomy" id="3236917"/>
    <lineage>
        <taxon>Viruses</taxon>
        <taxon>Duplodnaviria</taxon>
        <taxon>Heunggongvirae</taxon>
        <taxon>Uroviricota</taxon>
        <taxon>Caudoviricetes</taxon>
        <taxon>Pahexavirus</taxon>
    </lineage>
</organism>
<feature type="region of interest" description="Disordered" evidence="1">
    <location>
        <begin position="283"/>
        <end position="341"/>
    </location>
</feature>
<keyword evidence="2" id="KW-0378">Hydrolase</keyword>
<dbReference type="SUPFAM" id="SSF52540">
    <property type="entry name" value="P-loop containing nucleoside triphosphate hydrolases"/>
    <property type="match status" value="1"/>
</dbReference>
<dbReference type="InterPro" id="IPR027417">
    <property type="entry name" value="P-loop_NTPase"/>
</dbReference>
<dbReference type="GO" id="GO:0004386">
    <property type="term" value="F:helicase activity"/>
    <property type="evidence" value="ECO:0007669"/>
    <property type="project" value="UniProtKB-KW"/>
</dbReference>
<keyword evidence="2" id="KW-0347">Helicase</keyword>
<reference evidence="2" key="1">
    <citation type="submission" date="2024-07" db="EMBL/GenBank/DDBJ databases">
        <title>vB_CacS-HV1, a novel Pahexavirus bacteriophage with lytic and anti-biofilm potential against Cutibacterium acnes.</title>
        <authorList>
            <person name="Xu J."/>
            <person name="Li X."/>
        </authorList>
    </citation>
    <scope>NUCLEOTIDE SEQUENCE</scope>
</reference>
<keyword evidence="2" id="KW-0547">Nucleotide-binding</keyword>
<keyword evidence="2" id="KW-0067">ATP-binding</keyword>
<evidence type="ECO:0000256" key="1">
    <source>
        <dbReference type="SAM" id="MobiDB-lite"/>
    </source>
</evidence>
<protein>
    <submittedName>
        <fullName evidence="2">DnaB-like replicative helicase</fullName>
    </submittedName>
</protein>
<proteinExistence type="predicted"/>
<sequence length="341" mass="37777">MLSLQRSFERASQTAAELPRIPQLAPLYDNLDMHIHKGDLVMIAGRSGSQKSGLAMFITAMLNQPALYISGDMTPWEASTRIISLNTQHTTAQIQQNIDDYGPEYYRDSIHHGQHITFSFQSPITWTDITMELQAYMEMWNTFPPLIVIDNLMDIQDCESDYQAQQEAMQWITALGRDTGSTIIVTHHATDKTGSDIEHPPARREIKNGLSEKPQLILGVSLYGGEDNGNGLTIPAEARIAVLKQRTGKSSPDGTRYERLRAYPEYTFFGPLAEKQPWNMTEHHKGLSCRHSNHATAGPAQNGKHDSSTSYATPDTTSNASTSTAAKTKATSSSQPAIKPM</sequence>